<dbReference type="PANTHER" id="PTHR47481">
    <property type="match status" value="1"/>
</dbReference>
<dbReference type="EMBL" id="JAINDJ010000007">
    <property type="protein sequence ID" value="KAG9441434.1"/>
    <property type="molecule type" value="Genomic_DNA"/>
</dbReference>
<dbReference type="Pfam" id="PF14244">
    <property type="entry name" value="Retrotran_gag_3"/>
    <property type="match status" value="1"/>
</dbReference>
<sequence length="100" mass="11179">MANEGSPQLSTTPAVSLFDLGQTLGQIYVTVNNITHHVSIKLDRDNYLLWRQQFLPVLNSQSLMGFVDGSIQPPPQFSTTDSSTVTAEYIRWYALDQTMA</sequence>
<feature type="domain" description="Retrotransposon Copia-like N-terminal" evidence="1">
    <location>
        <begin position="38"/>
        <end position="75"/>
    </location>
</feature>
<proteinExistence type="predicted"/>
<protein>
    <recommendedName>
        <fullName evidence="1">Retrotransposon Copia-like N-terminal domain-containing protein</fullName>
    </recommendedName>
</protein>
<comment type="caution">
    <text evidence="2">The sequence shown here is derived from an EMBL/GenBank/DDBJ whole genome shotgun (WGS) entry which is preliminary data.</text>
</comment>
<gene>
    <name evidence="2" type="ORF">H6P81_017288</name>
</gene>
<accession>A0AAV7DYR4</accession>
<dbReference type="Proteomes" id="UP000825729">
    <property type="component" value="Unassembled WGS sequence"/>
</dbReference>
<evidence type="ECO:0000313" key="2">
    <source>
        <dbReference type="EMBL" id="KAG9441434.1"/>
    </source>
</evidence>
<dbReference type="InterPro" id="IPR029472">
    <property type="entry name" value="Copia-like_N"/>
</dbReference>
<name>A0AAV7DYR4_ARIFI</name>
<reference evidence="2 3" key="1">
    <citation type="submission" date="2021-07" db="EMBL/GenBank/DDBJ databases">
        <title>The Aristolochia fimbriata genome: insights into angiosperm evolution, floral development and chemical biosynthesis.</title>
        <authorList>
            <person name="Jiao Y."/>
        </authorList>
    </citation>
    <scope>NUCLEOTIDE SEQUENCE [LARGE SCALE GENOMIC DNA]</scope>
    <source>
        <strain evidence="2">IBCAS-2021</strain>
        <tissue evidence="2">Leaf</tissue>
    </source>
</reference>
<evidence type="ECO:0000259" key="1">
    <source>
        <dbReference type="Pfam" id="PF14244"/>
    </source>
</evidence>
<dbReference type="AlphaFoldDB" id="A0AAV7DYR4"/>
<organism evidence="2 3">
    <name type="scientific">Aristolochia fimbriata</name>
    <name type="common">White veined hardy Dutchman's pipe vine</name>
    <dbReference type="NCBI Taxonomy" id="158543"/>
    <lineage>
        <taxon>Eukaryota</taxon>
        <taxon>Viridiplantae</taxon>
        <taxon>Streptophyta</taxon>
        <taxon>Embryophyta</taxon>
        <taxon>Tracheophyta</taxon>
        <taxon>Spermatophyta</taxon>
        <taxon>Magnoliopsida</taxon>
        <taxon>Magnoliidae</taxon>
        <taxon>Piperales</taxon>
        <taxon>Aristolochiaceae</taxon>
        <taxon>Aristolochia</taxon>
    </lineage>
</organism>
<keyword evidence="3" id="KW-1185">Reference proteome</keyword>
<dbReference type="PANTHER" id="PTHR47481:SF22">
    <property type="entry name" value="RETROTRANSPOSON GAG DOMAIN-CONTAINING PROTEIN"/>
    <property type="match status" value="1"/>
</dbReference>
<evidence type="ECO:0000313" key="3">
    <source>
        <dbReference type="Proteomes" id="UP000825729"/>
    </source>
</evidence>